<evidence type="ECO:0000313" key="4">
    <source>
        <dbReference type="Proteomes" id="UP001419268"/>
    </source>
</evidence>
<feature type="transmembrane region" description="Helical" evidence="2">
    <location>
        <begin position="440"/>
        <end position="459"/>
    </location>
</feature>
<feature type="region of interest" description="Disordered" evidence="1">
    <location>
        <begin position="1"/>
        <end position="324"/>
    </location>
</feature>
<gene>
    <name evidence="3" type="ORF">Scep_019987</name>
</gene>
<evidence type="ECO:0000256" key="2">
    <source>
        <dbReference type="SAM" id="Phobius"/>
    </source>
</evidence>
<keyword evidence="2" id="KW-0472">Membrane</keyword>
<accession>A0AAP0IBX5</accession>
<feature type="compositionally biased region" description="Basic and acidic residues" evidence="1">
    <location>
        <begin position="285"/>
        <end position="300"/>
    </location>
</feature>
<keyword evidence="2" id="KW-1133">Transmembrane helix</keyword>
<feature type="compositionally biased region" description="Low complexity" evidence="1">
    <location>
        <begin position="111"/>
        <end position="155"/>
    </location>
</feature>
<comment type="caution">
    <text evidence="3">The sequence shown here is derived from an EMBL/GenBank/DDBJ whole genome shotgun (WGS) entry which is preliminary data.</text>
</comment>
<protein>
    <submittedName>
        <fullName evidence="3">Uncharacterized protein</fullName>
    </submittedName>
</protein>
<dbReference type="AlphaFoldDB" id="A0AAP0IBX5"/>
<proteinExistence type="predicted"/>
<keyword evidence="4" id="KW-1185">Reference proteome</keyword>
<keyword evidence="2" id="KW-0812">Transmembrane</keyword>
<reference evidence="3 4" key="1">
    <citation type="submission" date="2024-01" db="EMBL/GenBank/DDBJ databases">
        <title>Genome assemblies of Stephania.</title>
        <authorList>
            <person name="Yang L."/>
        </authorList>
    </citation>
    <scope>NUCLEOTIDE SEQUENCE [LARGE SCALE GENOMIC DNA]</scope>
    <source>
        <strain evidence="3">JXDWG</strain>
        <tissue evidence="3">Leaf</tissue>
    </source>
</reference>
<evidence type="ECO:0000256" key="1">
    <source>
        <dbReference type="SAM" id="MobiDB-lite"/>
    </source>
</evidence>
<dbReference type="Proteomes" id="UP001419268">
    <property type="component" value="Unassembled WGS sequence"/>
</dbReference>
<feature type="compositionally biased region" description="Polar residues" evidence="1">
    <location>
        <begin position="53"/>
        <end position="71"/>
    </location>
</feature>
<feature type="compositionally biased region" description="Basic residues" evidence="1">
    <location>
        <begin position="26"/>
        <end position="38"/>
    </location>
</feature>
<sequence>MSSLVSNSRIGLGRSPSLKYEGRLTGRSRRGLRGRGRWPARSSGQRSGEDEQLASSGATGCATTDGQQQQRLAEMADGEIGASGASSGGQRRDPAVAGEEADQQARGGGCAAARRGSLRGGAVETRGSGAQGAATAGGAQGAAKLAEQAAASSGAGRAGGGRLWRDGDDGSGAVTTTTTRPDPRRRRRDDTSSGRQRRAGVAARDGGGQRPRATQIQRGRQRREEAARQQWGCGVVACVTTDGHSSSNAGSERLARRESARSGTAARVATGSKIGLARGGQASARLRDGVHHGGEVETRAARGRRRAGAMSASGSERDSSKQCSGAAECDAKQWRLGDLRWRDRRRRGEQRDGVVGPIAPRRGCESTNVDDAMEGVETLLFIVYLWHTRSYAGKPGERKWGLPLKGSRGYENQVKGSGARTERIWGFDVRFSVIGRSTRYVSLVLFIHVMILAQLVCLVSA</sequence>
<feature type="compositionally biased region" description="Low complexity" evidence="1">
    <location>
        <begin position="171"/>
        <end position="180"/>
    </location>
</feature>
<evidence type="ECO:0000313" key="3">
    <source>
        <dbReference type="EMBL" id="KAK9112468.1"/>
    </source>
</evidence>
<name>A0AAP0IBX5_9MAGN</name>
<organism evidence="3 4">
    <name type="scientific">Stephania cephalantha</name>
    <dbReference type="NCBI Taxonomy" id="152367"/>
    <lineage>
        <taxon>Eukaryota</taxon>
        <taxon>Viridiplantae</taxon>
        <taxon>Streptophyta</taxon>
        <taxon>Embryophyta</taxon>
        <taxon>Tracheophyta</taxon>
        <taxon>Spermatophyta</taxon>
        <taxon>Magnoliopsida</taxon>
        <taxon>Ranunculales</taxon>
        <taxon>Menispermaceae</taxon>
        <taxon>Menispermoideae</taxon>
        <taxon>Cissampelideae</taxon>
        <taxon>Stephania</taxon>
    </lineage>
</organism>
<dbReference type="EMBL" id="JBBNAG010000008">
    <property type="protein sequence ID" value="KAK9112468.1"/>
    <property type="molecule type" value="Genomic_DNA"/>
</dbReference>